<dbReference type="GO" id="GO:0005886">
    <property type="term" value="C:plasma membrane"/>
    <property type="evidence" value="ECO:0007669"/>
    <property type="project" value="UniProtKB-SubCell"/>
</dbReference>
<keyword evidence="7 9" id="KW-0472">Membrane</keyword>
<feature type="transmembrane region" description="Helical" evidence="9">
    <location>
        <begin position="70"/>
        <end position="91"/>
    </location>
</feature>
<evidence type="ECO:0000313" key="11">
    <source>
        <dbReference type="Proteomes" id="UP000027345"/>
    </source>
</evidence>
<feature type="transmembrane region" description="Helical" evidence="9">
    <location>
        <begin position="38"/>
        <end position="58"/>
    </location>
</feature>
<keyword evidence="5 9" id="KW-0812">Transmembrane</keyword>
<dbReference type="Proteomes" id="UP000027345">
    <property type="component" value="Unassembled WGS sequence"/>
</dbReference>
<organism evidence="10 11">
    <name type="scientific">Amycolatopsis rifamycinica</name>
    <dbReference type="NCBI Taxonomy" id="287986"/>
    <lineage>
        <taxon>Bacteria</taxon>
        <taxon>Bacillati</taxon>
        <taxon>Actinomycetota</taxon>
        <taxon>Actinomycetes</taxon>
        <taxon>Pseudonocardiales</taxon>
        <taxon>Pseudonocardiaceae</taxon>
        <taxon>Amycolatopsis</taxon>
    </lineage>
</organism>
<gene>
    <name evidence="10" type="ORF">DV20_12625</name>
</gene>
<evidence type="ECO:0000256" key="4">
    <source>
        <dbReference type="ARBA" id="ARBA00022475"/>
    </source>
</evidence>
<dbReference type="STRING" id="287986.DV20_12625"/>
<dbReference type="EMBL" id="JMQI01000026">
    <property type="protein sequence ID" value="KDN21769.1"/>
    <property type="molecule type" value="Genomic_DNA"/>
</dbReference>
<proteinExistence type="inferred from homology"/>
<dbReference type="PANTHER" id="PTHR21716">
    <property type="entry name" value="TRANSMEMBRANE PROTEIN"/>
    <property type="match status" value="1"/>
</dbReference>
<dbReference type="OrthoDB" id="4016357at2"/>
<evidence type="ECO:0000256" key="5">
    <source>
        <dbReference type="ARBA" id="ARBA00022692"/>
    </source>
</evidence>
<evidence type="ECO:0000313" key="10">
    <source>
        <dbReference type="EMBL" id="KDN21769.1"/>
    </source>
</evidence>
<dbReference type="Pfam" id="PF01594">
    <property type="entry name" value="AI-2E_transport"/>
    <property type="match status" value="1"/>
</dbReference>
<name>A0A066UCC1_9PSEU</name>
<keyword evidence="4" id="KW-1003">Cell membrane</keyword>
<feature type="transmembrane region" description="Helical" evidence="9">
    <location>
        <begin position="305"/>
        <end position="338"/>
    </location>
</feature>
<feature type="transmembrane region" description="Helical" evidence="9">
    <location>
        <begin position="152"/>
        <end position="175"/>
    </location>
</feature>
<comment type="similarity">
    <text evidence="2">Belongs to the autoinducer-2 exporter (AI-2E) (TC 2.A.86) family.</text>
</comment>
<keyword evidence="6 9" id="KW-1133">Transmembrane helix</keyword>
<evidence type="ECO:0000256" key="6">
    <source>
        <dbReference type="ARBA" id="ARBA00022989"/>
    </source>
</evidence>
<accession>A0A066UCC1</accession>
<feature type="region of interest" description="Disordered" evidence="8">
    <location>
        <begin position="349"/>
        <end position="374"/>
    </location>
</feature>
<dbReference type="AlphaFoldDB" id="A0A066UCC1"/>
<evidence type="ECO:0000256" key="8">
    <source>
        <dbReference type="SAM" id="MobiDB-lite"/>
    </source>
</evidence>
<evidence type="ECO:0000256" key="3">
    <source>
        <dbReference type="ARBA" id="ARBA00022448"/>
    </source>
</evidence>
<evidence type="ECO:0000256" key="7">
    <source>
        <dbReference type="ARBA" id="ARBA00023136"/>
    </source>
</evidence>
<feature type="transmembrane region" description="Helical" evidence="9">
    <location>
        <begin position="234"/>
        <end position="253"/>
    </location>
</feature>
<evidence type="ECO:0000256" key="9">
    <source>
        <dbReference type="SAM" id="Phobius"/>
    </source>
</evidence>
<protein>
    <recommendedName>
        <fullName evidence="12">Permease</fullName>
    </recommendedName>
</protein>
<reference evidence="10 11" key="1">
    <citation type="submission" date="2014-05" db="EMBL/GenBank/DDBJ databases">
        <title>Draft genome sequence of Amycolatopsis rifamycinica DSM 46095.</title>
        <authorList>
            <person name="Lal R."/>
            <person name="Saxena A."/>
            <person name="Kumari R."/>
            <person name="Mukherjee U."/>
            <person name="Singh P."/>
            <person name="Sangwan N."/>
            <person name="Mahato N.K."/>
        </authorList>
    </citation>
    <scope>NUCLEOTIDE SEQUENCE [LARGE SCALE GENOMIC DNA]</scope>
    <source>
        <strain evidence="10 11">DSM 46095</strain>
    </source>
</reference>
<dbReference type="InterPro" id="IPR002549">
    <property type="entry name" value="AI-2E-like"/>
</dbReference>
<dbReference type="GO" id="GO:0055085">
    <property type="term" value="P:transmembrane transport"/>
    <property type="evidence" value="ECO:0007669"/>
    <property type="project" value="TreeGrafter"/>
</dbReference>
<sequence>MTAKSVERTATHILLIAIGLGLAAIVLVEFVLRVQRVLVWLAIAAFFTAALYPATNWIQQRMPGRRRSWATVVAFLAIVLVVGGVLAAFAVPLAREGTQLAGQLPGMIADARAGRGPVGDLLSRTHAVEYVQQNQDRIKQIATGLGAPALNFVQSLATGVVAAVTIFVLSFLAVLEGPKLVAGTLTLLPTGSSGRVRDVGRECVRTITGYITGNLIISVVCGVLTYVMLKIFGVPFAGLVALFVGLADLIPLVGATLGAIVAAAAAFIHSVPAGIAVVVFFIIYQQLENHFLQPLVFARTVKLNPLTVLVAILLFTELAGILGALLAIPVAGIIQVILKDLWRHRKRNRAGDPAEPVTPDRPTTGNRPATAPDA</sequence>
<dbReference type="eggNOG" id="COG0628">
    <property type="taxonomic scope" value="Bacteria"/>
</dbReference>
<keyword evidence="11" id="KW-1185">Reference proteome</keyword>
<feature type="transmembrane region" description="Helical" evidence="9">
    <location>
        <begin position="12"/>
        <end position="32"/>
    </location>
</feature>
<feature type="transmembrane region" description="Helical" evidence="9">
    <location>
        <begin position="260"/>
        <end position="285"/>
    </location>
</feature>
<dbReference type="PANTHER" id="PTHR21716:SF53">
    <property type="entry name" value="PERMEASE PERM-RELATED"/>
    <property type="match status" value="1"/>
</dbReference>
<keyword evidence="3" id="KW-0813">Transport</keyword>
<dbReference type="RefSeq" id="WP_051735939.1">
    <property type="nucleotide sequence ID" value="NZ_JMQI01000026.1"/>
</dbReference>
<comment type="caution">
    <text evidence="10">The sequence shown here is derived from an EMBL/GenBank/DDBJ whole genome shotgun (WGS) entry which is preliminary data.</text>
</comment>
<evidence type="ECO:0000256" key="1">
    <source>
        <dbReference type="ARBA" id="ARBA00004651"/>
    </source>
</evidence>
<evidence type="ECO:0000256" key="2">
    <source>
        <dbReference type="ARBA" id="ARBA00009773"/>
    </source>
</evidence>
<feature type="transmembrane region" description="Helical" evidence="9">
    <location>
        <begin position="207"/>
        <end position="228"/>
    </location>
</feature>
<evidence type="ECO:0008006" key="12">
    <source>
        <dbReference type="Google" id="ProtNLM"/>
    </source>
</evidence>
<comment type="subcellular location">
    <subcellularLocation>
        <location evidence="1">Cell membrane</location>
        <topology evidence="1">Multi-pass membrane protein</topology>
    </subcellularLocation>
</comment>